<keyword evidence="4" id="KW-0539">Nucleus</keyword>
<keyword evidence="2" id="KW-0690">Ribosome biogenesis</keyword>
<protein>
    <submittedName>
        <fullName evidence="7">Uncharacterized protein</fullName>
    </submittedName>
</protein>
<sequence>MTSHEQRLAAIRAQIHELETENVAKKDWVLVGEASSKARPHDSLLQEDLEFERATKAVPVITEEVVLGLEARIKARISEGRFDDVVRRRPLDDKPFLPSRFFELQDTKSTQSLAQIYEGEYLAAQTNTPNDDRDGRLKKEHEDITKLWDSICNRLDALCNAHYIPKQPKASISTVSDIPAASFESALPVGKSAASMLAPEEVYAPASSDVRARGELTPAEKRALRAKERKARKKTHRALEKSVGKYARTRGGMKQQKEAALKSIIKSGKGVTVVGKRNKKPKAKS</sequence>
<dbReference type="HOGENOM" id="CLU_011271_0_0_1"/>
<gene>
    <name evidence="7" type="ORF">PAXRUDRAFT_142059</name>
</gene>
<dbReference type="GO" id="GO:0034457">
    <property type="term" value="C:Mpp10 complex"/>
    <property type="evidence" value="ECO:0007669"/>
    <property type="project" value="InterPro"/>
</dbReference>
<evidence type="ECO:0000256" key="5">
    <source>
        <dbReference type="ARBA" id="ARBA00023274"/>
    </source>
</evidence>
<dbReference type="GO" id="GO:0006364">
    <property type="term" value="P:rRNA processing"/>
    <property type="evidence" value="ECO:0007669"/>
    <property type="project" value="UniProtKB-KW"/>
</dbReference>
<dbReference type="InterPro" id="IPR012173">
    <property type="entry name" value="Mpp10"/>
</dbReference>
<dbReference type="AlphaFoldDB" id="A0A0D0DC95"/>
<organism evidence="7 8">
    <name type="scientific">Paxillus rubicundulus Ve08.2h10</name>
    <dbReference type="NCBI Taxonomy" id="930991"/>
    <lineage>
        <taxon>Eukaryota</taxon>
        <taxon>Fungi</taxon>
        <taxon>Dikarya</taxon>
        <taxon>Basidiomycota</taxon>
        <taxon>Agaricomycotina</taxon>
        <taxon>Agaricomycetes</taxon>
        <taxon>Agaricomycetidae</taxon>
        <taxon>Boletales</taxon>
        <taxon>Paxilineae</taxon>
        <taxon>Paxillaceae</taxon>
        <taxon>Paxillus</taxon>
    </lineage>
</organism>
<evidence type="ECO:0000313" key="7">
    <source>
        <dbReference type="EMBL" id="KIK94832.1"/>
    </source>
</evidence>
<evidence type="ECO:0000256" key="6">
    <source>
        <dbReference type="ARBA" id="ARBA00029455"/>
    </source>
</evidence>
<evidence type="ECO:0000256" key="3">
    <source>
        <dbReference type="ARBA" id="ARBA00022552"/>
    </source>
</evidence>
<dbReference type="Pfam" id="PF04006">
    <property type="entry name" value="Mpp10"/>
    <property type="match status" value="1"/>
</dbReference>
<comment type="subcellular location">
    <subcellularLocation>
        <location evidence="1">Nucleus</location>
        <location evidence="1">Nucleolus</location>
    </subcellularLocation>
</comment>
<keyword evidence="8" id="KW-1185">Reference proteome</keyword>
<dbReference type="GO" id="GO:0032040">
    <property type="term" value="C:small-subunit processome"/>
    <property type="evidence" value="ECO:0007669"/>
    <property type="project" value="TreeGrafter"/>
</dbReference>
<name>A0A0D0DC95_9AGAM</name>
<evidence type="ECO:0000256" key="1">
    <source>
        <dbReference type="ARBA" id="ARBA00004604"/>
    </source>
</evidence>
<dbReference type="GO" id="GO:0005732">
    <property type="term" value="C:sno(s)RNA-containing ribonucleoprotein complex"/>
    <property type="evidence" value="ECO:0007669"/>
    <property type="project" value="InterPro"/>
</dbReference>
<evidence type="ECO:0000256" key="2">
    <source>
        <dbReference type="ARBA" id="ARBA00022517"/>
    </source>
</evidence>
<accession>A0A0D0DC95</accession>
<dbReference type="EMBL" id="KN825081">
    <property type="protein sequence ID" value="KIK94832.1"/>
    <property type="molecule type" value="Genomic_DNA"/>
</dbReference>
<dbReference type="PANTHER" id="PTHR17039">
    <property type="entry name" value="U3 SMALL NUCLEOLAR RIBONUCLEOPROTEIN PROTEIN MPP10"/>
    <property type="match status" value="1"/>
</dbReference>
<keyword evidence="3" id="KW-0698">rRNA processing</keyword>
<proteinExistence type="inferred from homology"/>
<dbReference type="Proteomes" id="UP000054538">
    <property type="component" value="Unassembled WGS sequence"/>
</dbReference>
<comment type="similarity">
    <text evidence="6">Belongs to the MPP10 family.</text>
</comment>
<reference evidence="7 8" key="1">
    <citation type="submission" date="2014-04" db="EMBL/GenBank/DDBJ databases">
        <authorList>
            <consortium name="DOE Joint Genome Institute"/>
            <person name="Kuo A."/>
            <person name="Kohler A."/>
            <person name="Jargeat P."/>
            <person name="Nagy L.G."/>
            <person name="Floudas D."/>
            <person name="Copeland A."/>
            <person name="Barry K.W."/>
            <person name="Cichocki N."/>
            <person name="Veneault-Fourrey C."/>
            <person name="LaButti K."/>
            <person name="Lindquist E.A."/>
            <person name="Lipzen A."/>
            <person name="Lundell T."/>
            <person name="Morin E."/>
            <person name="Murat C."/>
            <person name="Sun H."/>
            <person name="Tunlid A."/>
            <person name="Henrissat B."/>
            <person name="Grigoriev I.V."/>
            <person name="Hibbett D.S."/>
            <person name="Martin F."/>
            <person name="Nordberg H.P."/>
            <person name="Cantor M.N."/>
            <person name="Hua S.X."/>
        </authorList>
    </citation>
    <scope>NUCLEOTIDE SEQUENCE [LARGE SCALE GENOMIC DNA]</scope>
    <source>
        <strain evidence="7 8">Ve08.2h10</strain>
    </source>
</reference>
<dbReference type="OrthoDB" id="445326at2759"/>
<dbReference type="STRING" id="930991.A0A0D0DC95"/>
<dbReference type="PANTHER" id="PTHR17039:SF0">
    <property type="entry name" value="U3 SMALL NUCLEOLAR RIBONUCLEOPROTEIN PROTEIN MPP10"/>
    <property type="match status" value="1"/>
</dbReference>
<dbReference type="InParanoid" id="A0A0D0DC95"/>
<evidence type="ECO:0000313" key="8">
    <source>
        <dbReference type="Proteomes" id="UP000054538"/>
    </source>
</evidence>
<keyword evidence="5" id="KW-0687">Ribonucleoprotein</keyword>
<reference evidence="8" key="2">
    <citation type="submission" date="2015-01" db="EMBL/GenBank/DDBJ databases">
        <title>Evolutionary Origins and Diversification of the Mycorrhizal Mutualists.</title>
        <authorList>
            <consortium name="DOE Joint Genome Institute"/>
            <consortium name="Mycorrhizal Genomics Consortium"/>
            <person name="Kohler A."/>
            <person name="Kuo A."/>
            <person name="Nagy L.G."/>
            <person name="Floudas D."/>
            <person name="Copeland A."/>
            <person name="Barry K.W."/>
            <person name="Cichocki N."/>
            <person name="Veneault-Fourrey C."/>
            <person name="LaButti K."/>
            <person name="Lindquist E.A."/>
            <person name="Lipzen A."/>
            <person name="Lundell T."/>
            <person name="Morin E."/>
            <person name="Murat C."/>
            <person name="Riley R."/>
            <person name="Ohm R."/>
            <person name="Sun H."/>
            <person name="Tunlid A."/>
            <person name="Henrissat B."/>
            <person name="Grigoriev I.V."/>
            <person name="Hibbett D.S."/>
            <person name="Martin F."/>
        </authorList>
    </citation>
    <scope>NUCLEOTIDE SEQUENCE [LARGE SCALE GENOMIC DNA]</scope>
    <source>
        <strain evidence="8">Ve08.2h10</strain>
    </source>
</reference>
<evidence type="ECO:0000256" key="4">
    <source>
        <dbReference type="ARBA" id="ARBA00023242"/>
    </source>
</evidence>